<sequence>MTSALLPDLSSSVVFNFAPRLPRHPGLKCLQVDCIALTRPRSGFDTATLTVELNDSISMAWRVSGWLRDVGTSQVSCFTFLCYFGVDMLDLDVYRIVSTDIRVAARCARILGVVLILLHRRWRVTSPFRRFRYWMGALDDTASSASSTRFKSVWPLLVVPSPSPSHPVRLPSPSSAVSPTTASAMRSIALSTCPKTNVRLAAWITMFCSLGISILAVYSISIPFPMLCMSVYMLDVSARFPRPSGSSGVRCAVPIGLSTSVSTLGASVCLLDTSTVTHQTRLVQ</sequence>
<keyword evidence="1" id="KW-0472">Membrane</keyword>
<evidence type="ECO:0000313" key="3">
    <source>
        <dbReference type="Proteomes" id="UP000053989"/>
    </source>
</evidence>
<gene>
    <name evidence="2" type="ORF">SCLCIDRAFT_20413</name>
</gene>
<name>A0A0C3EKP2_9AGAM</name>
<evidence type="ECO:0000313" key="2">
    <source>
        <dbReference type="EMBL" id="KIM68501.1"/>
    </source>
</evidence>
<evidence type="ECO:0000256" key="1">
    <source>
        <dbReference type="SAM" id="Phobius"/>
    </source>
</evidence>
<reference evidence="3" key="2">
    <citation type="submission" date="2015-01" db="EMBL/GenBank/DDBJ databases">
        <title>Evolutionary Origins and Diversification of the Mycorrhizal Mutualists.</title>
        <authorList>
            <consortium name="DOE Joint Genome Institute"/>
            <consortium name="Mycorrhizal Genomics Consortium"/>
            <person name="Kohler A."/>
            <person name="Kuo A."/>
            <person name="Nagy L.G."/>
            <person name="Floudas D."/>
            <person name="Copeland A."/>
            <person name="Barry K.W."/>
            <person name="Cichocki N."/>
            <person name="Veneault-Fourrey C."/>
            <person name="LaButti K."/>
            <person name="Lindquist E.A."/>
            <person name="Lipzen A."/>
            <person name="Lundell T."/>
            <person name="Morin E."/>
            <person name="Murat C."/>
            <person name="Riley R."/>
            <person name="Ohm R."/>
            <person name="Sun H."/>
            <person name="Tunlid A."/>
            <person name="Henrissat B."/>
            <person name="Grigoriev I.V."/>
            <person name="Hibbett D.S."/>
            <person name="Martin F."/>
        </authorList>
    </citation>
    <scope>NUCLEOTIDE SEQUENCE [LARGE SCALE GENOMIC DNA]</scope>
    <source>
        <strain evidence="3">Foug A</strain>
    </source>
</reference>
<organism evidence="2 3">
    <name type="scientific">Scleroderma citrinum Foug A</name>
    <dbReference type="NCBI Taxonomy" id="1036808"/>
    <lineage>
        <taxon>Eukaryota</taxon>
        <taxon>Fungi</taxon>
        <taxon>Dikarya</taxon>
        <taxon>Basidiomycota</taxon>
        <taxon>Agaricomycotina</taxon>
        <taxon>Agaricomycetes</taxon>
        <taxon>Agaricomycetidae</taxon>
        <taxon>Boletales</taxon>
        <taxon>Sclerodermatineae</taxon>
        <taxon>Sclerodermataceae</taxon>
        <taxon>Scleroderma</taxon>
    </lineage>
</organism>
<dbReference type="Proteomes" id="UP000053989">
    <property type="component" value="Unassembled WGS sequence"/>
</dbReference>
<dbReference type="AlphaFoldDB" id="A0A0C3EKP2"/>
<accession>A0A0C3EKP2</accession>
<reference evidence="2 3" key="1">
    <citation type="submission" date="2014-04" db="EMBL/GenBank/DDBJ databases">
        <authorList>
            <consortium name="DOE Joint Genome Institute"/>
            <person name="Kuo A."/>
            <person name="Kohler A."/>
            <person name="Nagy L.G."/>
            <person name="Floudas D."/>
            <person name="Copeland A."/>
            <person name="Barry K.W."/>
            <person name="Cichocki N."/>
            <person name="Veneault-Fourrey C."/>
            <person name="LaButti K."/>
            <person name="Lindquist E.A."/>
            <person name="Lipzen A."/>
            <person name="Lundell T."/>
            <person name="Morin E."/>
            <person name="Murat C."/>
            <person name="Sun H."/>
            <person name="Tunlid A."/>
            <person name="Henrissat B."/>
            <person name="Grigoriev I.V."/>
            <person name="Hibbett D.S."/>
            <person name="Martin F."/>
            <person name="Nordberg H.P."/>
            <person name="Cantor M.N."/>
            <person name="Hua S.X."/>
        </authorList>
    </citation>
    <scope>NUCLEOTIDE SEQUENCE [LARGE SCALE GENOMIC DNA]</scope>
    <source>
        <strain evidence="2 3">Foug A</strain>
    </source>
</reference>
<keyword evidence="3" id="KW-1185">Reference proteome</keyword>
<proteinExistence type="predicted"/>
<keyword evidence="1" id="KW-0812">Transmembrane</keyword>
<feature type="transmembrane region" description="Helical" evidence="1">
    <location>
        <begin position="200"/>
        <end position="220"/>
    </location>
</feature>
<protein>
    <submittedName>
        <fullName evidence="2">Uncharacterized protein</fullName>
    </submittedName>
</protein>
<dbReference type="HOGENOM" id="CLU_980588_0_0_1"/>
<dbReference type="EMBL" id="KN822009">
    <property type="protein sequence ID" value="KIM68501.1"/>
    <property type="molecule type" value="Genomic_DNA"/>
</dbReference>
<keyword evidence="1" id="KW-1133">Transmembrane helix</keyword>
<dbReference type="InParanoid" id="A0A0C3EKP2"/>